<organism evidence="1">
    <name type="scientific">bioreactor metagenome</name>
    <dbReference type="NCBI Taxonomy" id="1076179"/>
    <lineage>
        <taxon>unclassified sequences</taxon>
        <taxon>metagenomes</taxon>
        <taxon>ecological metagenomes</taxon>
    </lineage>
</organism>
<dbReference type="EMBL" id="VSSQ01072438">
    <property type="protein sequence ID" value="MPN23824.1"/>
    <property type="molecule type" value="Genomic_DNA"/>
</dbReference>
<gene>
    <name evidence="1" type="ORF">SDC9_171217</name>
</gene>
<proteinExistence type="predicted"/>
<accession>A0A645GIV4</accession>
<name>A0A645GIV4_9ZZZZ</name>
<comment type="caution">
    <text evidence="1">The sequence shown here is derived from an EMBL/GenBank/DDBJ whole genome shotgun (WGS) entry which is preliminary data.</text>
</comment>
<reference evidence="1" key="1">
    <citation type="submission" date="2019-08" db="EMBL/GenBank/DDBJ databases">
        <authorList>
            <person name="Kucharzyk K."/>
            <person name="Murdoch R.W."/>
            <person name="Higgins S."/>
            <person name="Loffler F."/>
        </authorList>
    </citation>
    <scope>NUCLEOTIDE SEQUENCE</scope>
</reference>
<sequence>MTLNGVKLYQATLRNHPHDARGMLSYHRGGVGAYGYLAHAFADEEAVIRHIAEAEPEFLRLRCSVPQDALACGGLTIYGAECGRYPVSPTVIIEW</sequence>
<protein>
    <submittedName>
        <fullName evidence="1">Uncharacterized protein</fullName>
    </submittedName>
</protein>
<dbReference type="AlphaFoldDB" id="A0A645GIV4"/>
<evidence type="ECO:0000313" key="1">
    <source>
        <dbReference type="EMBL" id="MPN23824.1"/>
    </source>
</evidence>